<sequence length="318" mass="35251">EIFEGRARKAIGLDSTSYGFLLMHSSWGGDQQREIQVLSALASVLAVDVLRPVAARWLSMDAWSDRSWYPEHVLSRSLNDEGSWYRYQKLGRLIHFVEATALHGSPQSLLHCIEGFVGESHQRWLKVAGGPKADVVDEAVRTRPLAAHEVGMEMGCFVGYTAIRLGWRLGGEGTGWGSSLRTGVVSTELEAVHVCISRHHIDAARLSSAAEVWAGHIPWTTPRSVEQFGDLGIGFTFMDHKGTRFHQDLADCRASGALAARSRLLCDNVLKPGAPEHLWMHHRSSRCVAGAQVLSLHEFMEPDTEDWQSLRDNPPPKS</sequence>
<dbReference type="InterPro" id="IPR029063">
    <property type="entry name" value="SAM-dependent_MTases_sf"/>
</dbReference>
<reference evidence="1" key="1">
    <citation type="submission" date="2021-02" db="EMBL/GenBank/DDBJ databases">
        <authorList>
            <person name="Dougan E. K."/>
            <person name="Rhodes N."/>
            <person name="Thang M."/>
            <person name="Chan C."/>
        </authorList>
    </citation>
    <scope>NUCLEOTIDE SEQUENCE</scope>
</reference>
<comment type="caution">
    <text evidence="1">The sequence shown here is derived from an EMBL/GenBank/DDBJ whole genome shotgun (WGS) entry which is preliminary data.</text>
</comment>
<dbReference type="Gene3D" id="3.40.50.150">
    <property type="entry name" value="Vaccinia Virus protein VP39"/>
    <property type="match status" value="1"/>
</dbReference>
<evidence type="ECO:0000313" key="1">
    <source>
        <dbReference type="EMBL" id="CAE8664360.1"/>
    </source>
</evidence>
<dbReference type="Proteomes" id="UP000626109">
    <property type="component" value="Unassembled WGS sequence"/>
</dbReference>
<name>A0A813J4G8_POLGL</name>
<proteinExistence type="predicted"/>
<dbReference type="EMBL" id="CAJNNW010019304">
    <property type="protein sequence ID" value="CAE8664360.1"/>
    <property type="molecule type" value="Genomic_DNA"/>
</dbReference>
<dbReference type="AlphaFoldDB" id="A0A813J4G8"/>
<evidence type="ECO:0000313" key="2">
    <source>
        <dbReference type="Proteomes" id="UP000626109"/>
    </source>
</evidence>
<dbReference type="PANTHER" id="PTHR43836:SF2">
    <property type="entry name" value="CATECHOL O-METHYLTRANSFERASE 1-RELATED"/>
    <property type="match status" value="1"/>
</dbReference>
<accession>A0A813J4G8</accession>
<dbReference type="SUPFAM" id="SSF53335">
    <property type="entry name" value="S-adenosyl-L-methionine-dependent methyltransferases"/>
    <property type="match status" value="1"/>
</dbReference>
<organism evidence="1 2">
    <name type="scientific">Polarella glacialis</name>
    <name type="common">Dinoflagellate</name>
    <dbReference type="NCBI Taxonomy" id="89957"/>
    <lineage>
        <taxon>Eukaryota</taxon>
        <taxon>Sar</taxon>
        <taxon>Alveolata</taxon>
        <taxon>Dinophyceae</taxon>
        <taxon>Suessiales</taxon>
        <taxon>Suessiaceae</taxon>
        <taxon>Polarella</taxon>
    </lineage>
</organism>
<dbReference type="GO" id="GO:0008171">
    <property type="term" value="F:O-methyltransferase activity"/>
    <property type="evidence" value="ECO:0007669"/>
    <property type="project" value="TreeGrafter"/>
</dbReference>
<dbReference type="PANTHER" id="PTHR43836">
    <property type="entry name" value="CATECHOL O-METHYLTRANSFERASE 1-RELATED"/>
    <property type="match status" value="1"/>
</dbReference>
<evidence type="ECO:0008006" key="3">
    <source>
        <dbReference type="Google" id="ProtNLM"/>
    </source>
</evidence>
<feature type="non-terminal residue" evidence="1">
    <location>
        <position position="318"/>
    </location>
</feature>
<gene>
    <name evidence="1" type="ORF">PGLA2088_LOCUS15547</name>
</gene>
<protein>
    <recommendedName>
        <fullName evidence="3">Catechol O-methyltransferase</fullName>
    </recommendedName>
</protein>